<sequence length="301" mass="34915">MKKRAIALFVYSRPDHTEQVLAGLKENGIDKLYVFADAPACEDDMEGVVKTRKLIDEIDWCEVQKEYKGKNVGLAKSIIRGVSLLFDKGYDRVVVLEDDCVPSNDFVSFMDACFDFYEAVPEVKHISGFGLPLKYKNHNDTYIAPWPCSWGWGTWKECWEECDFNNEVEYKALLSNPSEVKKFNYAGDTFSSFLQSYLEGRVNSWQIRWYFYLFKNNGRCVWSAHSKITNIGFDGTGVHKVRLNWRNQKKQVKSHPVTSFESDMNYNQKLISEFRTFFPGKSIKSRLSSMLTVLRVNLIEN</sequence>
<dbReference type="Gene3D" id="3.90.550.10">
    <property type="entry name" value="Spore Coat Polysaccharide Biosynthesis Protein SpsA, Chain A"/>
    <property type="match status" value="1"/>
</dbReference>
<name>A0A1G9J338_9BACT</name>
<dbReference type="Proteomes" id="UP000198510">
    <property type="component" value="Unassembled WGS sequence"/>
</dbReference>
<dbReference type="STRING" id="1075417.SAMN05421823_105188"/>
<accession>A0A1G9J338</accession>
<dbReference type="EMBL" id="FNFO01000005">
    <property type="protein sequence ID" value="SDL31917.1"/>
    <property type="molecule type" value="Genomic_DNA"/>
</dbReference>
<organism evidence="1 2">
    <name type="scientific">Catalinimonas alkaloidigena</name>
    <dbReference type="NCBI Taxonomy" id="1075417"/>
    <lineage>
        <taxon>Bacteria</taxon>
        <taxon>Pseudomonadati</taxon>
        <taxon>Bacteroidota</taxon>
        <taxon>Cytophagia</taxon>
        <taxon>Cytophagales</taxon>
        <taxon>Catalimonadaceae</taxon>
        <taxon>Catalinimonas</taxon>
    </lineage>
</organism>
<dbReference type="OrthoDB" id="9785375at2"/>
<reference evidence="1 2" key="1">
    <citation type="submission" date="2016-10" db="EMBL/GenBank/DDBJ databases">
        <authorList>
            <person name="de Groot N.N."/>
        </authorList>
    </citation>
    <scope>NUCLEOTIDE SEQUENCE [LARGE SCALE GENOMIC DNA]</scope>
    <source>
        <strain evidence="1 2">DSM 25186</strain>
    </source>
</reference>
<dbReference type="RefSeq" id="WP_089683236.1">
    <property type="nucleotide sequence ID" value="NZ_FNFO01000005.1"/>
</dbReference>
<evidence type="ECO:0000313" key="2">
    <source>
        <dbReference type="Proteomes" id="UP000198510"/>
    </source>
</evidence>
<dbReference type="InterPro" id="IPR029044">
    <property type="entry name" value="Nucleotide-diphossugar_trans"/>
</dbReference>
<keyword evidence="2" id="KW-1185">Reference proteome</keyword>
<dbReference type="AlphaFoldDB" id="A0A1G9J338"/>
<protein>
    <recommendedName>
        <fullName evidence="3">GNT-I family protein</fullName>
    </recommendedName>
</protein>
<evidence type="ECO:0000313" key="1">
    <source>
        <dbReference type="EMBL" id="SDL31917.1"/>
    </source>
</evidence>
<evidence type="ECO:0008006" key="3">
    <source>
        <dbReference type="Google" id="ProtNLM"/>
    </source>
</evidence>
<dbReference type="SUPFAM" id="SSF53448">
    <property type="entry name" value="Nucleotide-diphospho-sugar transferases"/>
    <property type="match status" value="1"/>
</dbReference>
<proteinExistence type="predicted"/>
<gene>
    <name evidence="1" type="ORF">SAMN05421823_105188</name>
</gene>